<evidence type="ECO:0000256" key="3">
    <source>
        <dbReference type="ARBA" id="ARBA00022795"/>
    </source>
</evidence>
<comment type="caution">
    <text evidence="5">The sequence shown here is derived from an EMBL/GenBank/DDBJ whole genome shotgun (WGS) entry which is preliminary data.</text>
</comment>
<accession>A0A419F4G5</accession>
<protein>
    <recommendedName>
        <fullName evidence="2">Basal-body rod modification protein FlgD</fullName>
    </recommendedName>
</protein>
<keyword evidence="5" id="KW-0282">Flagellum</keyword>
<keyword evidence="5" id="KW-0966">Cell projection</keyword>
<comment type="similarity">
    <text evidence="1">Belongs to the FlgD family.</text>
</comment>
<dbReference type="Proteomes" id="UP000285961">
    <property type="component" value="Unassembled WGS sequence"/>
</dbReference>
<evidence type="ECO:0000256" key="4">
    <source>
        <dbReference type="ARBA" id="ARBA00024746"/>
    </source>
</evidence>
<keyword evidence="3" id="KW-1005">Bacterial flagellum biogenesis</keyword>
<dbReference type="InterPro" id="IPR005648">
    <property type="entry name" value="FlgD"/>
</dbReference>
<dbReference type="Pfam" id="PF03963">
    <property type="entry name" value="FlgD"/>
    <property type="match status" value="1"/>
</dbReference>
<name>A0A419F4G5_9BACT</name>
<keyword evidence="5" id="KW-0969">Cilium</keyword>
<dbReference type="AlphaFoldDB" id="A0A419F4G5"/>
<proteinExistence type="inferred from homology"/>
<evidence type="ECO:0000313" key="5">
    <source>
        <dbReference type="EMBL" id="RJP73384.1"/>
    </source>
</evidence>
<reference evidence="5 6" key="1">
    <citation type="journal article" date="2017" name="ISME J.">
        <title>Energy and carbon metabolisms in a deep terrestrial subsurface fluid microbial community.</title>
        <authorList>
            <person name="Momper L."/>
            <person name="Jungbluth S.P."/>
            <person name="Lee M.D."/>
            <person name="Amend J.P."/>
        </authorList>
    </citation>
    <scope>NUCLEOTIDE SEQUENCE [LARGE SCALE GENOMIC DNA]</scope>
    <source>
        <strain evidence="5">SURF_17</strain>
    </source>
</reference>
<organism evidence="5 6">
    <name type="scientific">Candidatus Abyssobacteria bacterium SURF_17</name>
    <dbReference type="NCBI Taxonomy" id="2093361"/>
    <lineage>
        <taxon>Bacteria</taxon>
        <taxon>Pseudomonadati</taxon>
        <taxon>Candidatus Hydrogenedentota</taxon>
        <taxon>Candidatus Abyssobacteria</taxon>
    </lineage>
</organism>
<evidence type="ECO:0000256" key="1">
    <source>
        <dbReference type="ARBA" id="ARBA00010577"/>
    </source>
</evidence>
<sequence length="130" mass="14087">MNVSASASVNVDTTSTIVGTNSQLDEEDFLMLLITELSNQDPLAPLDDSEFIAQMAQLNTLSETIQVNENLQTVQMLQATSLVGHEVQAIGPNGEQVEGTVTEVWFIDSQPYLVIDNDIVVSLDYVATIA</sequence>
<comment type="function">
    <text evidence="4">Required for flagellar hook formation. May act as a scaffolding protein.</text>
</comment>
<dbReference type="EMBL" id="QZKI01000028">
    <property type="protein sequence ID" value="RJP73384.1"/>
    <property type="molecule type" value="Genomic_DNA"/>
</dbReference>
<gene>
    <name evidence="5" type="ORF">C4532_04570</name>
</gene>
<evidence type="ECO:0000313" key="6">
    <source>
        <dbReference type="Proteomes" id="UP000285961"/>
    </source>
</evidence>
<dbReference type="GO" id="GO:0044781">
    <property type="term" value="P:bacterial-type flagellum organization"/>
    <property type="evidence" value="ECO:0007669"/>
    <property type="project" value="UniProtKB-KW"/>
</dbReference>
<evidence type="ECO:0000256" key="2">
    <source>
        <dbReference type="ARBA" id="ARBA00016013"/>
    </source>
</evidence>